<keyword evidence="3" id="KW-0255">Endonuclease</keyword>
<evidence type="ECO:0000313" key="3">
    <source>
        <dbReference type="EMBL" id="CAB4140353.1"/>
    </source>
</evidence>
<dbReference type="InterPro" id="IPR002711">
    <property type="entry name" value="HNH"/>
</dbReference>
<protein>
    <submittedName>
        <fullName evidence="3">McrA Restriction endonuclease</fullName>
    </submittedName>
</protein>
<gene>
    <name evidence="3" type="ORF">UFOVP398_31</name>
</gene>
<feature type="region of interest" description="Disordered" evidence="1">
    <location>
        <begin position="18"/>
        <end position="40"/>
    </location>
</feature>
<sequence length="118" mass="13658">MPSAPLRYCAFPGCGERTTQGRCEAHRKQHGKQKDRSRKRTEHRWVYNSVAWHRLKHVILSASPICAICQRAWAREVDHILPMYDGGEQFERANLQALCKPCHSRKTRREMRADASGS</sequence>
<keyword evidence="3" id="KW-0540">Nuclease</keyword>
<dbReference type="GO" id="GO:0004519">
    <property type="term" value="F:endonuclease activity"/>
    <property type="evidence" value="ECO:0007669"/>
    <property type="project" value="UniProtKB-KW"/>
</dbReference>
<evidence type="ECO:0000259" key="2">
    <source>
        <dbReference type="SMART" id="SM00507"/>
    </source>
</evidence>
<organism evidence="3">
    <name type="scientific">uncultured Caudovirales phage</name>
    <dbReference type="NCBI Taxonomy" id="2100421"/>
    <lineage>
        <taxon>Viruses</taxon>
        <taxon>Duplodnaviria</taxon>
        <taxon>Heunggongvirae</taxon>
        <taxon>Uroviricota</taxon>
        <taxon>Caudoviricetes</taxon>
        <taxon>Peduoviridae</taxon>
        <taxon>Maltschvirus</taxon>
        <taxon>Maltschvirus maltsch</taxon>
    </lineage>
</organism>
<dbReference type="Gene3D" id="1.10.30.50">
    <property type="match status" value="1"/>
</dbReference>
<feature type="domain" description="HNH nuclease" evidence="2">
    <location>
        <begin position="54"/>
        <end position="104"/>
    </location>
</feature>
<dbReference type="GO" id="GO:0003676">
    <property type="term" value="F:nucleic acid binding"/>
    <property type="evidence" value="ECO:0007669"/>
    <property type="project" value="InterPro"/>
</dbReference>
<dbReference type="SMART" id="SM00507">
    <property type="entry name" value="HNHc"/>
    <property type="match status" value="1"/>
</dbReference>
<dbReference type="EMBL" id="LR796376">
    <property type="protein sequence ID" value="CAB4140353.1"/>
    <property type="molecule type" value="Genomic_DNA"/>
</dbReference>
<reference evidence="3" key="1">
    <citation type="submission" date="2020-04" db="EMBL/GenBank/DDBJ databases">
        <authorList>
            <person name="Chiriac C."/>
            <person name="Salcher M."/>
            <person name="Ghai R."/>
            <person name="Kavagutti S V."/>
        </authorList>
    </citation>
    <scope>NUCLEOTIDE SEQUENCE</scope>
</reference>
<name>A0A6J5M4E1_9CAUD</name>
<feature type="compositionally biased region" description="Basic residues" evidence="1">
    <location>
        <begin position="25"/>
        <end position="40"/>
    </location>
</feature>
<dbReference type="Pfam" id="PF01844">
    <property type="entry name" value="HNH"/>
    <property type="match status" value="1"/>
</dbReference>
<keyword evidence="3" id="KW-0378">Hydrolase</keyword>
<proteinExistence type="predicted"/>
<accession>A0A6J5M4E1</accession>
<dbReference type="CDD" id="cd00085">
    <property type="entry name" value="HNHc"/>
    <property type="match status" value="1"/>
</dbReference>
<dbReference type="GO" id="GO:0008270">
    <property type="term" value="F:zinc ion binding"/>
    <property type="evidence" value="ECO:0007669"/>
    <property type="project" value="InterPro"/>
</dbReference>
<evidence type="ECO:0000256" key="1">
    <source>
        <dbReference type="SAM" id="MobiDB-lite"/>
    </source>
</evidence>
<dbReference type="InterPro" id="IPR003615">
    <property type="entry name" value="HNH_nuc"/>
</dbReference>